<dbReference type="AlphaFoldDB" id="A0A5C3PIF8"/>
<protein>
    <recommendedName>
        <fullName evidence="3">BTB domain-containing protein</fullName>
    </recommendedName>
</protein>
<organism evidence="1 2">
    <name type="scientific">Polyporus arcularius HHB13444</name>
    <dbReference type="NCBI Taxonomy" id="1314778"/>
    <lineage>
        <taxon>Eukaryota</taxon>
        <taxon>Fungi</taxon>
        <taxon>Dikarya</taxon>
        <taxon>Basidiomycota</taxon>
        <taxon>Agaricomycotina</taxon>
        <taxon>Agaricomycetes</taxon>
        <taxon>Polyporales</taxon>
        <taxon>Polyporaceae</taxon>
        <taxon>Polyporus</taxon>
    </lineage>
</organism>
<dbReference type="InParanoid" id="A0A5C3PIF8"/>
<gene>
    <name evidence="1" type="ORF">K466DRAFT_598904</name>
</gene>
<proteinExistence type="predicted"/>
<keyword evidence="2" id="KW-1185">Reference proteome</keyword>
<reference evidence="1 2" key="1">
    <citation type="journal article" date="2019" name="Nat. Ecol. Evol.">
        <title>Megaphylogeny resolves global patterns of mushroom evolution.</title>
        <authorList>
            <person name="Varga T."/>
            <person name="Krizsan K."/>
            <person name="Foldi C."/>
            <person name="Dima B."/>
            <person name="Sanchez-Garcia M."/>
            <person name="Sanchez-Ramirez S."/>
            <person name="Szollosi G.J."/>
            <person name="Szarkandi J.G."/>
            <person name="Papp V."/>
            <person name="Albert L."/>
            <person name="Andreopoulos W."/>
            <person name="Angelini C."/>
            <person name="Antonin V."/>
            <person name="Barry K.W."/>
            <person name="Bougher N.L."/>
            <person name="Buchanan P."/>
            <person name="Buyck B."/>
            <person name="Bense V."/>
            <person name="Catcheside P."/>
            <person name="Chovatia M."/>
            <person name="Cooper J."/>
            <person name="Damon W."/>
            <person name="Desjardin D."/>
            <person name="Finy P."/>
            <person name="Geml J."/>
            <person name="Haridas S."/>
            <person name="Hughes K."/>
            <person name="Justo A."/>
            <person name="Karasinski D."/>
            <person name="Kautmanova I."/>
            <person name="Kiss B."/>
            <person name="Kocsube S."/>
            <person name="Kotiranta H."/>
            <person name="LaButti K.M."/>
            <person name="Lechner B.E."/>
            <person name="Liimatainen K."/>
            <person name="Lipzen A."/>
            <person name="Lukacs Z."/>
            <person name="Mihaltcheva S."/>
            <person name="Morgado L.N."/>
            <person name="Niskanen T."/>
            <person name="Noordeloos M.E."/>
            <person name="Ohm R.A."/>
            <person name="Ortiz-Santana B."/>
            <person name="Ovrebo C."/>
            <person name="Racz N."/>
            <person name="Riley R."/>
            <person name="Savchenko A."/>
            <person name="Shiryaev A."/>
            <person name="Soop K."/>
            <person name="Spirin V."/>
            <person name="Szebenyi C."/>
            <person name="Tomsovsky M."/>
            <person name="Tulloss R.E."/>
            <person name="Uehling J."/>
            <person name="Grigoriev I.V."/>
            <person name="Vagvolgyi C."/>
            <person name="Papp T."/>
            <person name="Martin F.M."/>
            <person name="Miettinen O."/>
            <person name="Hibbett D.S."/>
            <person name="Nagy L.G."/>
        </authorList>
    </citation>
    <scope>NUCLEOTIDE SEQUENCE [LARGE SCALE GENOMIC DNA]</scope>
    <source>
        <strain evidence="1 2">HHB13444</strain>
    </source>
</reference>
<evidence type="ECO:0000313" key="2">
    <source>
        <dbReference type="Proteomes" id="UP000308197"/>
    </source>
</evidence>
<name>A0A5C3PIF8_9APHY</name>
<dbReference type="STRING" id="1314778.A0A5C3PIF8"/>
<dbReference type="Proteomes" id="UP000308197">
    <property type="component" value="Unassembled WGS sequence"/>
</dbReference>
<sequence>MDQNSSPNQPNRTEILAVTVMAQNVVASSPKRDDKFWFDDGTIVLVVQDTEFRIYRGLLEDQFPIFKNLFSLPQPVTHHRDEHRDYSCPVVCLHDAARDWRNLLRLYMPEGDTRLFMQAPLCPSFETISACIRLGHKYDMAHIEKEALDYLKVLFPSALSHPTIPWPPNGFHLSSAIGVVNLARLTGEHSLLPNSLYRCCQLDANITQGFIYSDGYRETLSSEDLGRCFVARSRLTQETYRLYTRSFLAASDTSRRRKEPCRSNNTCWEAVAAKKFFTVANGTADSLEHPLPFVHLEDHLPDDVRDTTFCDTCWKMFRECEEEEHRALWQRLPSFFGLDLLG</sequence>
<evidence type="ECO:0000313" key="1">
    <source>
        <dbReference type="EMBL" id="TFK88118.1"/>
    </source>
</evidence>
<accession>A0A5C3PIF8</accession>
<dbReference type="EMBL" id="ML211125">
    <property type="protein sequence ID" value="TFK88118.1"/>
    <property type="molecule type" value="Genomic_DNA"/>
</dbReference>
<evidence type="ECO:0008006" key="3">
    <source>
        <dbReference type="Google" id="ProtNLM"/>
    </source>
</evidence>